<feature type="domain" description="AB hydrolase-1" evidence="1">
    <location>
        <begin position="73"/>
        <end position="274"/>
    </location>
</feature>
<evidence type="ECO:0000313" key="3">
    <source>
        <dbReference type="Proteomes" id="UP001180020"/>
    </source>
</evidence>
<name>A0AAV9F3V9_ACOCL</name>
<dbReference type="InterPro" id="IPR000073">
    <property type="entry name" value="AB_hydrolase_1"/>
</dbReference>
<dbReference type="AlphaFoldDB" id="A0AAV9F3V9"/>
<dbReference type="InterPro" id="IPR029058">
    <property type="entry name" value="AB_hydrolase_fold"/>
</dbReference>
<dbReference type="Pfam" id="PF12697">
    <property type="entry name" value="Abhydrolase_6"/>
    <property type="match status" value="1"/>
</dbReference>
<dbReference type="GO" id="GO:0055088">
    <property type="term" value="P:lipid homeostasis"/>
    <property type="evidence" value="ECO:0007669"/>
    <property type="project" value="TreeGrafter"/>
</dbReference>
<dbReference type="GO" id="GO:0052689">
    <property type="term" value="F:carboxylic ester hydrolase activity"/>
    <property type="evidence" value="ECO:0007669"/>
    <property type="project" value="TreeGrafter"/>
</dbReference>
<dbReference type="GO" id="GO:0006654">
    <property type="term" value="P:phosphatidic acid biosynthetic process"/>
    <property type="evidence" value="ECO:0007669"/>
    <property type="project" value="TreeGrafter"/>
</dbReference>
<reference evidence="2" key="2">
    <citation type="submission" date="2023-06" db="EMBL/GenBank/DDBJ databases">
        <authorList>
            <person name="Ma L."/>
            <person name="Liu K.-W."/>
            <person name="Li Z."/>
            <person name="Hsiao Y.-Y."/>
            <person name="Qi Y."/>
            <person name="Fu T."/>
            <person name="Tang G."/>
            <person name="Zhang D."/>
            <person name="Sun W.-H."/>
            <person name="Liu D.-K."/>
            <person name="Li Y."/>
            <person name="Chen G.-Z."/>
            <person name="Liu X.-D."/>
            <person name="Liao X.-Y."/>
            <person name="Jiang Y.-T."/>
            <person name="Yu X."/>
            <person name="Hao Y."/>
            <person name="Huang J."/>
            <person name="Zhao X.-W."/>
            <person name="Ke S."/>
            <person name="Chen Y.-Y."/>
            <person name="Wu W.-L."/>
            <person name="Hsu J.-L."/>
            <person name="Lin Y.-F."/>
            <person name="Huang M.-D."/>
            <person name="Li C.-Y."/>
            <person name="Huang L."/>
            <person name="Wang Z.-W."/>
            <person name="Zhao X."/>
            <person name="Zhong W.-Y."/>
            <person name="Peng D.-H."/>
            <person name="Ahmad S."/>
            <person name="Lan S."/>
            <person name="Zhang J.-S."/>
            <person name="Tsai W.-C."/>
            <person name="Van De Peer Y."/>
            <person name="Liu Z.-J."/>
        </authorList>
    </citation>
    <scope>NUCLEOTIDE SEQUENCE</scope>
    <source>
        <strain evidence="2">CP</strain>
        <tissue evidence="2">Leaves</tissue>
    </source>
</reference>
<proteinExistence type="predicted"/>
<organism evidence="2 3">
    <name type="scientific">Acorus calamus</name>
    <name type="common">Sweet flag</name>
    <dbReference type="NCBI Taxonomy" id="4465"/>
    <lineage>
        <taxon>Eukaryota</taxon>
        <taxon>Viridiplantae</taxon>
        <taxon>Streptophyta</taxon>
        <taxon>Embryophyta</taxon>
        <taxon>Tracheophyta</taxon>
        <taxon>Spermatophyta</taxon>
        <taxon>Magnoliopsida</taxon>
        <taxon>Liliopsida</taxon>
        <taxon>Acoraceae</taxon>
        <taxon>Acorus</taxon>
    </lineage>
</organism>
<protein>
    <recommendedName>
        <fullName evidence="1">AB hydrolase-1 domain-containing protein</fullName>
    </recommendedName>
</protein>
<dbReference type="Proteomes" id="UP001180020">
    <property type="component" value="Unassembled WGS sequence"/>
</dbReference>
<dbReference type="PANTHER" id="PTHR42886">
    <property type="entry name" value="RE40534P-RELATED"/>
    <property type="match status" value="1"/>
</dbReference>
<comment type="caution">
    <text evidence="2">The sequence shown here is derived from an EMBL/GenBank/DDBJ whole genome shotgun (WGS) entry which is preliminary data.</text>
</comment>
<dbReference type="GO" id="GO:0042171">
    <property type="term" value="F:lysophosphatidic acid acyltransferase activity"/>
    <property type="evidence" value="ECO:0007669"/>
    <property type="project" value="TreeGrafter"/>
</dbReference>
<keyword evidence="3" id="KW-1185">Reference proteome</keyword>
<evidence type="ECO:0000313" key="2">
    <source>
        <dbReference type="EMBL" id="KAK1320296.1"/>
    </source>
</evidence>
<gene>
    <name evidence="2" type="ORF">QJS10_CPA03g00535</name>
</gene>
<reference evidence="2" key="1">
    <citation type="journal article" date="2023" name="Nat. Commun.">
        <title>Diploid and tetraploid genomes of Acorus and the evolution of monocots.</title>
        <authorList>
            <person name="Ma L."/>
            <person name="Liu K.W."/>
            <person name="Li Z."/>
            <person name="Hsiao Y.Y."/>
            <person name="Qi Y."/>
            <person name="Fu T."/>
            <person name="Tang G.D."/>
            <person name="Zhang D."/>
            <person name="Sun W.H."/>
            <person name="Liu D.K."/>
            <person name="Li Y."/>
            <person name="Chen G.Z."/>
            <person name="Liu X.D."/>
            <person name="Liao X.Y."/>
            <person name="Jiang Y.T."/>
            <person name="Yu X."/>
            <person name="Hao Y."/>
            <person name="Huang J."/>
            <person name="Zhao X.W."/>
            <person name="Ke S."/>
            <person name="Chen Y.Y."/>
            <person name="Wu W.L."/>
            <person name="Hsu J.L."/>
            <person name="Lin Y.F."/>
            <person name="Huang M.D."/>
            <person name="Li C.Y."/>
            <person name="Huang L."/>
            <person name="Wang Z.W."/>
            <person name="Zhao X."/>
            <person name="Zhong W.Y."/>
            <person name="Peng D.H."/>
            <person name="Ahmad S."/>
            <person name="Lan S."/>
            <person name="Zhang J.S."/>
            <person name="Tsai W.C."/>
            <person name="Van de Peer Y."/>
            <person name="Liu Z.J."/>
        </authorList>
    </citation>
    <scope>NUCLEOTIDE SEQUENCE</scope>
    <source>
        <strain evidence="2">CP</strain>
    </source>
</reference>
<dbReference type="Gene3D" id="3.40.50.1820">
    <property type="entry name" value="alpha/beta hydrolase"/>
    <property type="match status" value="1"/>
</dbReference>
<dbReference type="PANTHER" id="PTHR42886:SF42">
    <property type="entry name" value="ALPHA_BETA-HYDROLASES SUPERFAMILY PROTEIN"/>
    <property type="match status" value="1"/>
</dbReference>
<sequence>MAMTFTCTSVRHSLPNPTHKMTKTPLAVLGKSPLPPQLREGQTRHFHRLLSGLAMEAIVQKSLSSDSSLKPPLVFVHGSFHAAWCWAEHWLPFFSGKGFDCHAISLLGQGESNVPAGANAAGSLETHASDVADYVQKQVRSPPVLFGHSFRGLIVQSYISSMSGQQMFRPSHSSGSMFTHPTLSGAVLICSAPPSGNRYQELMKNGSRIPLFDLRKLNAPLPVASIPRDSIEILVMGASDDFIVDAEGHRETAEFYGVQPVCLEGVAHDMIEHHKKALLCIKGLEKAPQCKPYLSCTCASPQ</sequence>
<evidence type="ECO:0000259" key="1">
    <source>
        <dbReference type="Pfam" id="PF12697"/>
    </source>
</evidence>
<accession>A0AAV9F3V9</accession>
<dbReference type="EMBL" id="JAUJYO010000003">
    <property type="protein sequence ID" value="KAK1320296.1"/>
    <property type="molecule type" value="Genomic_DNA"/>
</dbReference>
<dbReference type="SUPFAM" id="SSF53474">
    <property type="entry name" value="alpha/beta-Hydrolases"/>
    <property type="match status" value="1"/>
</dbReference>